<dbReference type="Pfam" id="PF24800">
    <property type="entry name" value="DUF7702"/>
    <property type="match status" value="1"/>
</dbReference>
<gene>
    <name evidence="3" type="ORF">P175DRAFT_0503927</name>
</gene>
<evidence type="ECO:0000259" key="2">
    <source>
        <dbReference type="Pfam" id="PF24800"/>
    </source>
</evidence>
<dbReference type="AlphaFoldDB" id="A0A2T5LP42"/>
<accession>A0A2T5LP42</accession>
<feature type="transmembrane region" description="Helical" evidence="1">
    <location>
        <begin position="222"/>
        <end position="244"/>
    </location>
</feature>
<keyword evidence="1" id="KW-1133">Transmembrane helix</keyword>
<evidence type="ECO:0000313" key="3">
    <source>
        <dbReference type="EMBL" id="PTU18046.1"/>
    </source>
</evidence>
<dbReference type="EMBL" id="MSFN02000008">
    <property type="protein sequence ID" value="PTU18046.1"/>
    <property type="molecule type" value="Genomic_DNA"/>
</dbReference>
<dbReference type="OrthoDB" id="2560628at2759"/>
<evidence type="ECO:0000313" key="4">
    <source>
        <dbReference type="Proteomes" id="UP000244073"/>
    </source>
</evidence>
<reference evidence="3 4" key="1">
    <citation type="journal article" date="2018" name="Proc. Natl. Acad. Sci. U.S.A.">
        <title>Linking secondary metabolites to gene clusters through genome sequencing of six diverse Aspergillus species.</title>
        <authorList>
            <person name="Kaerboelling I."/>
            <person name="Vesth T.C."/>
            <person name="Frisvad J.C."/>
            <person name="Nybo J.L."/>
            <person name="Theobald S."/>
            <person name="Kuo A."/>
            <person name="Bowyer P."/>
            <person name="Matsuda Y."/>
            <person name="Mondo S."/>
            <person name="Lyhne E.K."/>
            <person name="Kogle M.E."/>
            <person name="Clum A."/>
            <person name="Lipzen A."/>
            <person name="Salamov A."/>
            <person name="Ngan C.Y."/>
            <person name="Daum C."/>
            <person name="Chiniquy J."/>
            <person name="Barry K."/>
            <person name="LaButti K."/>
            <person name="Haridas S."/>
            <person name="Simmons B.A."/>
            <person name="Magnuson J.K."/>
            <person name="Mortensen U.H."/>
            <person name="Larsen T.O."/>
            <person name="Grigoriev I.V."/>
            <person name="Baker S.E."/>
            <person name="Andersen M.R."/>
        </authorList>
    </citation>
    <scope>NUCLEOTIDE SEQUENCE [LARGE SCALE GENOMIC DNA]</scope>
    <source>
        <strain evidence="3 4">IBT 24754</strain>
    </source>
</reference>
<dbReference type="PANTHER" id="PTHR42109">
    <property type="entry name" value="UNPLACED GENOMIC SCAFFOLD UM_SCAF_CONTIG_1.265, WHOLE GENOME SHOTGUN SEQUENCE"/>
    <property type="match status" value="1"/>
</dbReference>
<keyword evidence="1" id="KW-0472">Membrane</keyword>
<feature type="domain" description="DUF7702" evidence="2">
    <location>
        <begin position="10"/>
        <end position="244"/>
    </location>
</feature>
<comment type="caution">
    <text evidence="3">The sequence shown here is derived from an EMBL/GenBank/DDBJ whole genome shotgun (WGS) entry which is preliminary data.</text>
</comment>
<protein>
    <recommendedName>
        <fullName evidence="2">DUF7702 domain-containing protein</fullName>
    </recommendedName>
</protein>
<dbReference type="RefSeq" id="XP_040749438.1">
    <property type="nucleotide sequence ID" value="XM_040897728.1"/>
</dbReference>
<organism evidence="3 4">
    <name type="scientific">Aspergillus ochraceoroseus IBT 24754</name>
    <dbReference type="NCBI Taxonomy" id="1392256"/>
    <lineage>
        <taxon>Eukaryota</taxon>
        <taxon>Fungi</taxon>
        <taxon>Dikarya</taxon>
        <taxon>Ascomycota</taxon>
        <taxon>Pezizomycotina</taxon>
        <taxon>Eurotiomycetes</taxon>
        <taxon>Eurotiomycetidae</taxon>
        <taxon>Eurotiales</taxon>
        <taxon>Aspergillaceae</taxon>
        <taxon>Aspergillus</taxon>
        <taxon>Aspergillus subgen. Nidulantes</taxon>
    </lineage>
</organism>
<dbReference type="GeneID" id="63814610"/>
<feature type="transmembrane region" description="Helical" evidence="1">
    <location>
        <begin position="6"/>
        <end position="31"/>
    </location>
</feature>
<sequence length="282" mass="31072">MGGAPVQVIIAIAQIIFYIPVIVLAAILLFYRHGPPRLPWYILQIFCAVRVACGVVVILYENSPKSVNLYIAALVLLNAGLLPLIGATLGLLRLIIFYDFQSNKSLNLPMILSRILFLIGIALVISGGSVMGNTTEANSLTTGRALTKDGYIVVAIFMAVLIVFQGYFWTQYSRLSRPSVTILKGIALAVPFLIVRISWLFLSIYHPDDPRWSNLDGDIGPFVVMTAVMEYIVVWIYIGTGFMIPATKRVVDPASDPARETNLEPALEQGTLYAKIPSRDRV</sequence>
<proteinExistence type="predicted"/>
<feature type="transmembrane region" description="Helical" evidence="1">
    <location>
        <begin position="182"/>
        <end position="202"/>
    </location>
</feature>
<feature type="transmembrane region" description="Helical" evidence="1">
    <location>
        <begin position="71"/>
        <end position="96"/>
    </location>
</feature>
<dbReference type="PANTHER" id="PTHR42109:SF2">
    <property type="entry name" value="INTEGRAL MEMBRANE PROTEIN"/>
    <property type="match status" value="1"/>
</dbReference>
<feature type="transmembrane region" description="Helical" evidence="1">
    <location>
        <begin position="108"/>
        <end position="131"/>
    </location>
</feature>
<feature type="transmembrane region" description="Helical" evidence="1">
    <location>
        <begin position="151"/>
        <end position="170"/>
    </location>
</feature>
<feature type="transmembrane region" description="Helical" evidence="1">
    <location>
        <begin position="38"/>
        <end position="59"/>
    </location>
</feature>
<dbReference type="VEuPathDB" id="FungiDB:P175DRAFT_0503927"/>
<evidence type="ECO:0000256" key="1">
    <source>
        <dbReference type="SAM" id="Phobius"/>
    </source>
</evidence>
<name>A0A2T5LP42_9EURO</name>
<dbReference type="Proteomes" id="UP000244073">
    <property type="component" value="Unassembled WGS sequence"/>
</dbReference>
<dbReference type="InterPro" id="IPR056119">
    <property type="entry name" value="DUF7702"/>
</dbReference>
<keyword evidence="1" id="KW-0812">Transmembrane</keyword>